<name>A0A226DQP6_FOLCA</name>
<proteinExistence type="predicted"/>
<dbReference type="CDD" id="cd09917">
    <property type="entry name" value="F-box_SF"/>
    <property type="match status" value="1"/>
</dbReference>
<gene>
    <name evidence="1" type="ORF">Fcan01_17739</name>
</gene>
<dbReference type="EMBL" id="LNIX01000013">
    <property type="protein sequence ID" value="OXA47410.1"/>
    <property type="molecule type" value="Genomic_DNA"/>
</dbReference>
<evidence type="ECO:0008006" key="3">
    <source>
        <dbReference type="Google" id="ProtNLM"/>
    </source>
</evidence>
<organism evidence="1 2">
    <name type="scientific">Folsomia candida</name>
    <name type="common">Springtail</name>
    <dbReference type="NCBI Taxonomy" id="158441"/>
    <lineage>
        <taxon>Eukaryota</taxon>
        <taxon>Metazoa</taxon>
        <taxon>Ecdysozoa</taxon>
        <taxon>Arthropoda</taxon>
        <taxon>Hexapoda</taxon>
        <taxon>Collembola</taxon>
        <taxon>Entomobryomorpha</taxon>
        <taxon>Isotomoidea</taxon>
        <taxon>Isotomidae</taxon>
        <taxon>Proisotominae</taxon>
        <taxon>Folsomia</taxon>
    </lineage>
</organism>
<evidence type="ECO:0000313" key="1">
    <source>
        <dbReference type="EMBL" id="OXA47410.1"/>
    </source>
</evidence>
<evidence type="ECO:0000313" key="2">
    <source>
        <dbReference type="Proteomes" id="UP000198287"/>
    </source>
</evidence>
<keyword evidence="2" id="KW-1185">Reference proteome</keyword>
<protein>
    <recommendedName>
        <fullName evidence="3">F-box domain-containing protein</fullName>
    </recommendedName>
</protein>
<comment type="caution">
    <text evidence="1">The sequence shown here is derived from an EMBL/GenBank/DDBJ whole genome shotgun (WGS) entry which is preliminary data.</text>
</comment>
<reference evidence="1 2" key="1">
    <citation type="submission" date="2015-12" db="EMBL/GenBank/DDBJ databases">
        <title>The genome of Folsomia candida.</title>
        <authorList>
            <person name="Faddeeva A."/>
            <person name="Derks M.F."/>
            <person name="Anvar Y."/>
            <person name="Smit S."/>
            <person name="Van Straalen N."/>
            <person name="Roelofs D."/>
        </authorList>
    </citation>
    <scope>NUCLEOTIDE SEQUENCE [LARGE SCALE GENOMIC DNA]</scope>
    <source>
        <strain evidence="1 2">VU population</strain>
        <tissue evidence="1">Whole body</tissue>
    </source>
</reference>
<accession>A0A226DQP6</accession>
<dbReference type="AlphaFoldDB" id="A0A226DQP6"/>
<dbReference type="Proteomes" id="UP000198287">
    <property type="component" value="Unassembled WGS sequence"/>
</dbReference>
<sequence>MVKDQESEGGDSKFCYKYDTSYPGLILDQFSCWFELAQIIPHLCQFLGVEDIKQCRLVCKSWNYGATPVMKAKAVINVPLYHEHSNDGTLKDEPLEENQGILDVISERLKFCSVNVQLLAPYTRHTTPPPINPKILNSVRNLKSIYVRFITQHAAQWQADLCDQIILNSSPTLEELRLHWEGNFNFASLSGTVFPKLKKTGATIWLGSEK</sequence>